<dbReference type="Pfam" id="PF13302">
    <property type="entry name" value="Acetyltransf_3"/>
    <property type="match status" value="1"/>
</dbReference>
<evidence type="ECO:0000313" key="2">
    <source>
        <dbReference type="EMBL" id="PPQ69008.1"/>
    </source>
</evidence>
<dbReference type="SUPFAM" id="SSF55729">
    <property type="entry name" value="Acyl-CoA N-acyltransferases (Nat)"/>
    <property type="match status" value="1"/>
</dbReference>
<comment type="caution">
    <text evidence="2">The sequence shown here is derived from an EMBL/GenBank/DDBJ whole genome shotgun (WGS) entry which is preliminary data.</text>
</comment>
<feature type="domain" description="N-acetyltransferase" evidence="1">
    <location>
        <begin position="21"/>
        <end position="146"/>
    </location>
</feature>
<reference evidence="2 3" key="1">
    <citation type="journal article" date="2018" name="Evol. Lett.">
        <title>Horizontal gene cluster transfer increased hallucinogenic mushroom diversity.</title>
        <authorList>
            <person name="Reynolds H.T."/>
            <person name="Vijayakumar V."/>
            <person name="Gluck-Thaler E."/>
            <person name="Korotkin H.B."/>
            <person name="Matheny P.B."/>
            <person name="Slot J.C."/>
        </authorList>
    </citation>
    <scope>NUCLEOTIDE SEQUENCE [LARGE SCALE GENOMIC DNA]</scope>
    <source>
        <strain evidence="2 3">SRW20</strain>
    </source>
</reference>
<evidence type="ECO:0000259" key="1">
    <source>
        <dbReference type="Pfam" id="PF13302"/>
    </source>
</evidence>
<gene>
    <name evidence="2" type="ORF">CVT26_001942</name>
</gene>
<dbReference type="AlphaFoldDB" id="A0A409VRY3"/>
<name>A0A409VRY3_9AGAR</name>
<dbReference type="OrthoDB" id="41238at2759"/>
<dbReference type="InParanoid" id="A0A409VRY3"/>
<dbReference type="InterPro" id="IPR016181">
    <property type="entry name" value="Acyl_CoA_acyltransferase"/>
</dbReference>
<dbReference type="InterPro" id="IPR000182">
    <property type="entry name" value="GNAT_dom"/>
</dbReference>
<feature type="non-terminal residue" evidence="2">
    <location>
        <position position="150"/>
    </location>
</feature>
<dbReference type="Proteomes" id="UP000284706">
    <property type="component" value="Unassembled WGS sequence"/>
</dbReference>
<dbReference type="PANTHER" id="PTHR43441:SF5">
    <property type="entry name" value="FAMILY ACETYLTRANSFERASE, PUTATIVE-RELATED"/>
    <property type="match status" value="1"/>
</dbReference>
<organism evidence="2 3">
    <name type="scientific">Gymnopilus dilepis</name>
    <dbReference type="NCBI Taxonomy" id="231916"/>
    <lineage>
        <taxon>Eukaryota</taxon>
        <taxon>Fungi</taxon>
        <taxon>Dikarya</taxon>
        <taxon>Basidiomycota</taxon>
        <taxon>Agaricomycotina</taxon>
        <taxon>Agaricomycetes</taxon>
        <taxon>Agaricomycetidae</taxon>
        <taxon>Agaricales</taxon>
        <taxon>Agaricineae</taxon>
        <taxon>Hymenogastraceae</taxon>
        <taxon>Gymnopilus</taxon>
    </lineage>
</organism>
<accession>A0A409VRY3</accession>
<sequence>MEEAYGINFCFPVPETLENERIQLTPFIPAVHAKPFIDQALLHPEIWTYLPFGPYKDADDYVANLIETRVRPNPGYVLFTIFDKTKPSLECVNFPGAIAGTLGLINSSAPNLSTEIGCIIILPAFQRTHVASNAVGLLLQYALNLPNQQP</sequence>
<dbReference type="GO" id="GO:0008999">
    <property type="term" value="F:protein-N-terminal-alanine acetyltransferase activity"/>
    <property type="evidence" value="ECO:0007669"/>
    <property type="project" value="TreeGrafter"/>
</dbReference>
<protein>
    <recommendedName>
        <fullName evidence="1">N-acetyltransferase domain-containing protein</fullName>
    </recommendedName>
</protein>
<keyword evidence="3" id="KW-1185">Reference proteome</keyword>
<dbReference type="PANTHER" id="PTHR43441">
    <property type="entry name" value="RIBOSOMAL-PROTEIN-SERINE ACETYLTRANSFERASE"/>
    <property type="match status" value="1"/>
</dbReference>
<evidence type="ECO:0000313" key="3">
    <source>
        <dbReference type="Proteomes" id="UP000284706"/>
    </source>
</evidence>
<dbReference type="InterPro" id="IPR051908">
    <property type="entry name" value="Ribosomal_N-acetyltransferase"/>
</dbReference>
<dbReference type="EMBL" id="NHYE01005583">
    <property type="protein sequence ID" value="PPQ69008.1"/>
    <property type="molecule type" value="Genomic_DNA"/>
</dbReference>
<dbReference type="GO" id="GO:1990189">
    <property type="term" value="F:protein N-terminal-serine acetyltransferase activity"/>
    <property type="evidence" value="ECO:0007669"/>
    <property type="project" value="TreeGrafter"/>
</dbReference>
<dbReference type="Gene3D" id="3.40.630.30">
    <property type="match status" value="1"/>
</dbReference>
<proteinExistence type="predicted"/>